<evidence type="ECO:0000313" key="4">
    <source>
        <dbReference type="Proteomes" id="UP000224634"/>
    </source>
</evidence>
<accession>A0A2B7Y1B5</accession>
<dbReference type="Pfam" id="PF24864">
    <property type="entry name" value="DUF7730"/>
    <property type="match status" value="1"/>
</dbReference>
<reference evidence="3 4" key="1">
    <citation type="submission" date="2017-10" db="EMBL/GenBank/DDBJ databases">
        <title>Comparative genomics in systemic dimorphic fungi from Ajellomycetaceae.</title>
        <authorList>
            <person name="Munoz J.F."/>
            <person name="Mcewen J.G."/>
            <person name="Clay O.K."/>
            <person name="Cuomo C.A."/>
        </authorList>
    </citation>
    <scope>NUCLEOTIDE SEQUENCE [LARGE SCALE GENOMIC DNA]</scope>
    <source>
        <strain evidence="3 4">UAMH7299</strain>
    </source>
</reference>
<dbReference type="OrthoDB" id="515692at2759"/>
<dbReference type="PANTHER" id="PTHR38790:SF4">
    <property type="entry name" value="2EXR DOMAIN-CONTAINING PROTEIN"/>
    <property type="match status" value="1"/>
</dbReference>
<dbReference type="Proteomes" id="UP000224634">
    <property type="component" value="Unassembled WGS sequence"/>
</dbReference>
<feature type="compositionally biased region" description="Low complexity" evidence="1">
    <location>
        <begin position="21"/>
        <end position="31"/>
    </location>
</feature>
<comment type="caution">
    <text evidence="3">The sequence shown here is derived from an EMBL/GenBank/DDBJ whole genome shotgun (WGS) entry which is preliminary data.</text>
</comment>
<keyword evidence="4" id="KW-1185">Reference proteome</keyword>
<dbReference type="EMBL" id="PDNA01000084">
    <property type="protein sequence ID" value="PGH15256.1"/>
    <property type="molecule type" value="Genomic_DNA"/>
</dbReference>
<name>A0A2B7Y1B5_POLH7</name>
<organism evidence="3 4">
    <name type="scientific">Polytolypa hystricis (strain UAMH7299)</name>
    <dbReference type="NCBI Taxonomy" id="1447883"/>
    <lineage>
        <taxon>Eukaryota</taxon>
        <taxon>Fungi</taxon>
        <taxon>Dikarya</taxon>
        <taxon>Ascomycota</taxon>
        <taxon>Pezizomycotina</taxon>
        <taxon>Eurotiomycetes</taxon>
        <taxon>Eurotiomycetidae</taxon>
        <taxon>Onygenales</taxon>
        <taxon>Onygenales incertae sedis</taxon>
        <taxon>Polytolypa</taxon>
    </lineage>
</organism>
<evidence type="ECO:0000259" key="2">
    <source>
        <dbReference type="Pfam" id="PF24864"/>
    </source>
</evidence>
<sequence>MAQNSSKASRFPKLMRKYVKKLSPSSALKKSSNGKRANPSRREPDISDFPFLSFPAEIRDQVYHYVFGAVGVHIIFHKGQSRHVRCEHLTPNYGSDCCITATKTNVHLQSGFNDGQRSYKPIYTTPTSLLYVNKQIYNEASAILYRALTFHVSRLDHWVSFANTINPKHLAMIRCLRGTWMALACLTEPPVSPRHPRYQIYENYTTLSDGSFQDFWDIVASRMLGLVDLGIFMDYIGQFLSRSRTASWVPPLTKVRGLKKLEIRIEDRFNGAHTSDPDDCLRAEKEQAALLAYLTDIMCAEREQGQPAAVDGVEDVVTTDT</sequence>
<evidence type="ECO:0000256" key="1">
    <source>
        <dbReference type="SAM" id="MobiDB-lite"/>
    </source>
</evidence>
<proteinExistence type="predicted"/>
<dbReference type="PANTHER" id="PTHR38790">
    <property type="entry name" value="2EXR DOMAIN-CONTAINING PROTEIN-RELATED"/>
    <property type="match status" value="1"/>
</dbReference>
<dbReference type="AlphaFoldDB" id="A0A2B7Y1B5"/>
<gene>
    <name evidence="3" type="ORF">AJ80_05609</name>
</gene>
<dbReference type="STRING" id="1447883.A0A2B7Y1B5"/>
<feature type="domain" description="DUF7730" evidence="2">
    <location>
        <begin position="49"/>
        <end position="254"/>
    </location>
</feature>
<feature type="region of interest" description="Disordered" evidence="1">
    <location>
        <begin position="20"/>
        <end position="42"/>
    </location>
</feature>
<protein>
    <recommendedName>
        <fullName evidence="2">DUF7730 domain-containing protein</fullName>
    </recommendedName>
</protein>
<evidence type="ECO:0000313" key="3">
    <source>
        <dbReference type="EMBL" id="PGH15256.1"/>
    </source>
</evidence>
<dbReference type="InterPro" id="IPR056632">
    <property type="entry name" value="DUF7730"/>
</dbReference>